<feature type="compositionally biased region" description="Basic and acidic residues" evidence="1">
    <location>
        <begin position="129"/>
        <end position="143"/>
    </location>
</feature>
<feature type="compositionally biased region" description="Basic and acidic residues" evidence="1">
    <location>
        <begin position="80"/>
        <end position="92"/>
    </location>
</feature>
<dbReference type="VEuPathDB" id="FungiDB:An15g05860"/>
<feature type="compositionally biased region" description="Pro residues" evidence="1">
    <location>
        <begin position="110"/>
        <end position="122"/>
    </location>
</feature>
<dbReference type="InterPro" id="IPR011990">
    <property type="entry name" value="TPR-like_helical_dom_sf"/>
</dbReference>
<feature type="compositionally biased region" description="Polar residues" evidence="1">
    <location>
        <begin position="293"/>
        <end position="306"/>
    </location>
</feature>
<feature type="compositionally biased region" description="Polar residues" evidence="1">
    <location>
        <begin position="93"/>
        <end position="107"/>
    </location>
</feature>
<protein>
    <submittedName>
        <fullName evidence="2">Uncharacterized protein</fullName>
    </submittedName>
</protein>
<gene>
    <name evidence="2" type="ORF">An15g05860</name>
</gene>
<sequence length="402" mass="47010">MSPNRRNYSHMRDAALNIRADSDDEYEHSDMAASGDEALQILMEANYNDGASYDQSSTDEFANDDGDHLWQVQADLLSSRDESGCTDEREHASWQSQSTDPDTQCQQFDYPPPPPPPPPPQLQHPTRYSLEKRKPKTATEDKPDDIISYCNMVVDMSNMKTALRNVKDYLDKGQTREAEVEAQKARDLAEKYGERPVIARCRYWQARVKFAQGNYEKAYRLFRKCQLWITKQPEARTMAFYLPLCQPGLSDQDRQRMLQDAHRPAMQLQKIPTVSEVPDNRDSKRRWNDSLHLLSQDNIPQSTHRQNVARPKSLLERQPEDSSGLKLGGKQKLFTFEMHPKGMAPRFRPTDIFAEQPYEVIVPQEQWEDFIDYHRDQSVTLSYLERERRRYQTVVQERYNQR</sequence>
<dbReference type="Gene3D" id="1.25.40.10">
    <property type="entry name" value="Tetratricopeptide repeat domain"/>
    <property type="match status" value="1"/>
</dbReference>
<reference evidence="2" key="2">
    <citation type="submission" date="2025-08" db="UniProtKB">
        <authorList>
            <consortium name="RefSeq"/>
        </authorList>
    </citation>
    <scope>IDENTIFICATION</scope>
</reference>
<dbReference type="GeneID" id="84593231"/>
<dbReference type="AlphaFoldDB" id="A0AAJ8E077"/>
<evidence type="ECO:0000313" key="2">
    <source>
        <dbReference type="RefSeq" id="XP_059602585.1"/>
    </source>
</evidence>
<evidence type="ECO:0000256" key="1">
    <source>
        <dbReference type="SAM" id="MobiDB-lite"/>
    </source>
</evidence>
<accession>A0AAJ8E077</accession>
<proteinExistence type="predicted"/>
<reference evidence="2" key="1">
    <citation type="submission" date="2025-02" db="EMBL/GenBank/DDBJ databases">
        <authorList>
            <consortium name="NCBI Genome Project"/>
        </authorList>
    </citation>
    <scope>NUCLEOTIDE SEQUENCE</scope>
</reference>
<name>A0AAJ8E077_ASPNG</name>
<dbReference type="RefSeq" id="XP_059602585.1">
    <property type="nucleotide sequence ID" value="XM_059744732.1"/>
</dbReference>
<feature type="region of interest" description="Disordered" evidence="1">
    <location>
        <begin position="80"/>
        <end position="143"/>
    </location>
</feature>
<dbReference type="SUPFAM" id="SSF48452">
    <property type="entry name" value="TPR-like"/>
    <property type="match status" value="1"/>
</dbReference>
<feature type="region of interest" description="Disordered" evidence="1">
    <location>
        <begin position="293"/>
        <end position="329"/>
    </location>
</feature>
<organism evidence="2">
    <name type="scientific">Aspergillus niger</name>
    <dbReference type="NCBI Taxonomy" id="5061"/>
    <lineage>
        <taxon>Eukaryota</taxon>
        <taxon>Fungi</taxon>
        <taxon>Dikarya</taxon>
        <taxon>Ascomycota</taxon>
        <taxon>Pezizomycotina</taxon>
        <taxon>Eurotiomycetes</taxon>
        <taxon>Eurotiomycetidae</taxon>
        <taxon>Eurotiales</taxon>
        <taxon>Aspergillaceae</taxon>
        <taxon>Aspergillus</taxon>
        <taxon>Aspergillus subgen. Circumdati</taxon>
    </lineage>
</organism>
<dbReference type="KEGG" id="ang:An15g05860"/>